<organism evidence="9 10">
    <name type="scientific">Alcaligenes pakistanensis</name>
    <dbReference type="NCBI Taxonomy" id="1482717"/>
    <lineage>
        <taxon>Bacteria</taxon>
        <taxon>Pseudomonadati</taxon>
        <taxon>Pseudomonadota</taxon>
        <taxon>Betaproteobacteria</taxon>
        <taxon>Burkholderiales</taxon>
        <taxon>Alcaligenaceae</taxon>
        <taxon>Alcaligenes</taxon>
    </lineage>
</organism>
<dbReference type="SUPFAM" id="SSF89447">
    <property type="entry name" value="AbrB/MazE/MraZ-like"/>
    <property type="match status" value="1"/>
</dbReference>
<accession>A0A8H9IH47</accession>
<evidence type="ECO:0000256" key="2">
    <source>
        <dbReference type="ARBA" id="ARBA00022490"/>
    </source>
</evidence>
<reference evidence="10" key="1">
    <citation type="journal article" date="2019" name="Int. J. Syst. Evol. Microbiol.">
        <title>The Global Catalogue of Microorganisms (GCM) 10K type strain sequencing project: providing services to taxonomists for standard genome sequencing and annotation.</title>
        <authorList>
            <consortium name="The Broad Institute Genomics Platform"/>
            <consortium name="The Broad Institute Genome Sequencing Center for Infectious Disease"/>
            <person name="Wu L."/>
            <person name="Ma J."/>
        </authorList>
    </citation>
    <scope>NUCLEOTIDE SEQUENCE [LARGE SCALE GENOMIC DNA]</scope>
    <source>
        <strain evidence="10">KCTC 42083</strain>
    </source>
</reference>
<dbReference type="GO" id="GO:0009295">
    <property type="term" value="C:nucleoid"/>
    <property type="evidence" value="ECO:0007669"/>
    <property type="project" value="UniProtKB-SubCell"/>
</dbReference>
<dbReference type="GO" id="GO:0000976">
    <property type="term" value="F:transcription cis-regulatory region binding"/>
    <property type="evidence" value="ECO:0007669"/>
    <property type="project" value="TreeGrafter"/>
</dbReference>
<protein>
    <recommendedName>
        <fullName evidence="1 7">Transcriptional regulator MraZ</fullName>
    </recommendedName>
</protein>
<dbReference type="InterPro" id="IPR038619">
    <property type="entry name" value="MraZ_sf"/>
</dbReference>
<dbReference type="NCBIfam" id="TIGR00242">
    <property type="entry name" value="division/cell wall cluster transcriptional repressor MraZ"/>
    <property type="match status" value="1"/>
</dbReference>
<comment type="subunit">
    <text evidence="7">Forms oligomers.</text>
</comment>
<dbReference type="CDD" id="cd16320">
    <property type="entry name" value="MraZ_N"/>
    <property type="match status" value="1"/>
</dbReference>
<evidence type="ECO:0000256" key="5">
    <source>
        <dbReference type="ARBA" id="ARBA00023125"/>
    </source>
</evidence>
<keyword evidence="6 7" id="KW-0804">Transcription</keyword>
<evidence type="ECO:0000313" key="9">
    <source>
        <dbReference type="EMBL" id="GHC44606.1"/>
    </source>
</evidence>
<evidence type="ECO:0000256" key="3">
    <source>
        <dbReference type="ARBA" id="ARBA00022737"/>
    </source>
</evidence>
<evidence type="ECO:0000259" key="8">
    <source>
        <dbReference type="PROSITE" id="PS51740"/>
    </source>
</evidence>
<keyword evidence="2 7" id="KW-0963">Cytoplasm</keyword>
<name>A0A8H9IH47_9BURK</name>
<dbReference type="HAMAP" id="MF_01008">
    <property type="entry name" value="MraZ"/>
    <property type="match status" value="1"/>
</dbReference>
<sequence length="146" mass="16547">MGEKVFQGSSALTLDAKGRMSIPTRHRDALSQQEQGRLTLTRHPDGCLLVYPRSVWEEKREQIARFPMSARFLQRLLLGSAQDVDLDSAGRILIAPELRTAVGLERDAMLLGMATHFELWNAQELERRQAQDLAENSTDVFDTFSF</sequence>
<dbReference type="EMBL" id="BMZN01000002">
    <property type="protein sequence ID" value="GHC44606.1"/>
    <property type="molecule type" value="Genomic_DNA"/>
</dbReference>
<keyword evidence="3" id="KW-0677">Repeat</keyword>
<evidence type="ECO:0000256" key="6">
    <source>
        <dbReference type="ARBA" id="ARBA00023163"/>
    </source>
</evidence>
<evidence type="ECO:0000256" key="1">
    <source>
        <dbReference type="ARBA" id="ARBA00013860"/>
    </source>
</evidence>
<dbReference type="Gene3D" id="3.40.1550.20">
    <property type="entry name" value="Transcriptional regulator MraZ domain"/>
    <property type="match status" value="1"/>
</dbReference>
<gene>
    <name evidence="7 9" type="primary">mraZ</name>
    <name evidence="9" type="ORF">GCM10010096_14770</name>
</gene>
<dbReference type="InterPro" id="IPR020603">
    <property type="entry name" value="MraZ_dom"/>
</dbReference>
<keyword evidence="5 7" id="KW-0238">DNA-binding</keyword>
<dbReference type="CDD" id="cd16321">
    <property type="entry name" value="MraZ_C"/>
    <property type="match status" value="1"/>
</dbReference>
<dbReference type="Proteomes" id="UP000608923">
    <property type="component" value="Unassembled WGS sequence"/>
</dbReference>
<keyword evidence="10" id="KW-1185">Reference proteome</keyword>
<comment type="similarity">
    <text evidence="7">Belongs to the MraZ family.</text>
</comment>
<evidence type="ECO:0000313" key="10">
    <source>
        <dbReference type="Proteomes" id="UP000608923"/>
    </source>
</evidence>
<dbReference type="InterPro" id="IPR003444">
    <property type="entry name" value="MraZ"/>
</dbReference>
<dbReference type="InterPro" id="IPR037914">
    <property type="entry name" value="SpoVT-AbrB_sf"/>
</dbReference>
<dbReference type="PANTHER" id="PTHR34701:SF1">
    <property type="entry name" value="TRANSCRIPTIONAL REGULATOR MRAZ"/>
    <property type="match status" value="1"/>
</dbReference>
<feature type="domain" description="SpoVT-AbrB" evidence="8">
    <location>
        <begin position="9"/>
        <end position="55"/>
    </location>
</feature>
<keyword evidence="4 7" id="KW-0805">Transcription regulation</keyword>
<evidence type="ECO:0000256" key="4">
    <source>
        <dbReference type="ARBA" id="ARBA00023015"/>
    </source>
</evidence>
<comment type="subcellular location">
    <subcellularLocation>
        <location evidence="7">Cytoplasm</location>
        <location evidence="7">Nucleoid</location>
    </subcellularLocation>
</comment>
<dbReference type="Pfam" id="PF02381">
    <property type="entry name" value="MraZ"/>
    <property type="match status" value="2"/>
</dbReference>
<dbReference type="GO" id="GO:2000143">
    <property type="term" value="P:negative regulation of DNA-templated transcription initiation"/>
    <property type="evidence" value="ECO:0007669"/>
    <property type="project" value="TreeGrafter"/>
</dbReference>
<dbReference type="GO" id="GO:0005737">
    <property type="term" value="C:cytoplasm"/>
    <property type="evidence" value="ECO:0007669"/>
    <property type="project" value="UniProtKB-UniRule"/>
</dbReference>
<feature type="domain" description="SpoVT-AbrB" evidence="8">
    <location>
        <begin position="81"/>
        <end position="124"/>
    </location>
</feature>
<evidence type="ECO:0000256" key="7">
    <source>
        <dbReference type="HAMAP-Rule" id="MF_01008"/>
    </source>
</evidence>
<comment type="caution">
    <text evidence="9">The sequence shown here is derived from an EMBL/GenBank/DDBJ whole genome shotgun (WGS) entry which is preliminary data.</text>
</comment>
<dbReference type="PANTHER" id="PTHR34701">
    <property type="entry name" value="TRANSCRIPTIONAL REGULATOR MRAZ"/>
    <property type="match status" value="1"/>
</dbReference>
<dbReference type="GO" id="GO:0003700">
    <property type="term" value="F:DNA-binding transcription factor activity"/>
    <property type="evidence" value="ECO:0007669"/>
    <property type="project" value="UniProtKB-UniRule"/>
</dbReference>
<dbReference type="AlphaFoldDB" id="A0A8H9IH47"/>
<dbReference type="PROSITE" id="PS51740">
    <property type="entry name" value="SPOVT_ABRB"/>
    <property type="match status" value="2"/>
</dbReference>
<proteinExistence type="inferred from homology"/>
<dbReference type="InterPro" id="IPR007159">
    <property type="entry name" value="SpoVT-AbrB_dom"/>
</dbReference>
<dbReference type="InterPro" id="IPR035644">
    <property type="entry name" value="MraZ_C"/>
</dbReference>
<dbReference type="InterPro" id="IPR035642">
    <property type="entry name" value="MraZ_N"/>
</dbReference>